<evidence type="ECO:0000313" key="1">
    <source>
        <dbReference type="EMBL" id="OUQ04242.1"/>
    </source>
</evidence>
<sequence length="291" mass="33771">MIKEEEESKQKNTDCFVMMPFTTPAGYEKDHFDKVYEQIVKPAIIDAGFKPIKVDENHLSTSIISKIFDGLINCEMAICDLSSKNPNVLYELGIRQAYNKPVVLIKDEKTDFIFDVSGITTIEYQSMRLYEHVIHAKNSIKNAIIENSKSSNKMVDIIKANSAIITNSNEMTNEDKNTIMIKSLFSEIAELKRILLHNPQNYSQELKLLNDKAEKYYNKFKDDLTYIFEEIYNERSFNSAKYNMYLLKLESLRNRLLNSSNLNEDMLNDLEECIDSVNSILDERIKHVKET</sequence>
<dbReference type="Proteomes" id="UP000196258">
    <property type="component" value="Unassembled WGS sequence"/>
</dbReference>
<reference evidence="2" key="1">
    <citation type="submission" date="2017-04" db="EMBL/GenBank/DDBJ databases">
        <title>Function of individual gut microbiota members based on whole genome sequencing of pure cultures obtained from chicken caecum.</title>
        <authorList>
            <person name="Medvecky M."/>
            <person name="Cejkova D."/>
            <person name="Polansky O."/>
            <person name="Karasova D."/>
            <person name="Kubasova T."/>
            <person name="Cizek A."/>
            <person name="Rychlik I."/>
        </authorList>
    </citation>
    <scope>NUCLEOTIDE SEQUENCE [LARGE SCALE GENOMIC DNA]</scope>
    <source>
        <strain evidence="2">An149</strain>
    </source>
</reference>
<accession>A0A1Y4QI43</accession>
<proteinExistence type="predicted"/>
<dbReference type="Gene3D" id="3.40.50.450">
    <property type="match status" value="1"/>
</dbReference>
<dbReference type="AlphaFoldDB" id="A0A1Y4QI43"/>
<protein>
    <recommendedName>
        <fullName evidence="3">Nucleoside 2-deoxyribosyltransferase</fullName>
    </recommendedName>
</protein>
<evidence type="ECO:0008006" key="3">
    <source>
        <dbReference type="Google" id="ProtNLM"/>
    </source>
</evidence>
<name>A0A1Y4QI43_9FIRM</name>
<gene>
    <name evidence="1" type="ORF">B5E91_11110</name>
</gene>
<organism evidence="1 2">
    <name type="scientific">Thomasclavelia spiroformis</name>
    <dbReference type="NCBI Taxonomy" id="29348"/>
    <lineage>
        <taxon>Bacteria</taxon>
        <taxon>Bacillati</taxon>
        <taxon>Bacillota</taxon>
        <taxon>Erysipelotrichia</taxon>
        <taxon>Erysipelotrichales</taxon>
        <taxon>Coprobacillaceae</taxon>
        <taxon>Thomasclavelia</taxon>
    </lineage>
</organism>
<comment type="caution">
    <text evidence="1">The sequence shown here is derived from an EMBL/GenBank/DDBJ whole genome shotgun (WGS) entry which is preliminary data.</text>
</comment>
<evidence type="ECO:0000313" key="2">
    <source>
        <dbReference type="Proteomes" id="UP000196258"/>
    </source>
</evidence>
<dbReference type="RefSeq" id="WP_087257594.1">
    <property type="nucleotide sequence ID" value="NZ_JBKSXH010000004.1"/>
</dbReference>
<dbReference type="EMBL" id="NFLB01000013">
    <property type="protein sequence ID" value="OUQ04242.1"/>
    <property type="molecule type" value="Genomic_DNA"/>
</dbReference>